<dbReference type="GO" id="GO:0005634">
    <property type="term" value="C:nucleus"/>
    <property type="evidence" value="ECO:0007669"/>
    <property type="project" value="TreeGrafter"/>
</dbReference>
<dbReference type="GO" id="GO:0015630">
    <property type="term" value="C:microtubule cytoskeleton"/>
    <property type="evidence" value="ECO:0007669"/>
    <property type="project" value="UniProtKB-UniRule"/>
</dbReference>
<dbReference type="EMBL" id="JANEYF010002656">
    <property type="protein sequence ID" value="KAJ8943708.1"/>
    <property type="molecule type" value="Genomic_DNA"/>
</dbReference>
<protein>
    <recommendedName>
        <fullName evidence="10">Tektin</fullName>
    </recommendedName>
</protein>
<dbReference type="Pfam" id="PF03148">
    <property type="entry name" value="Tektin"/>
    <property type="match status" value="1"/>
</dbReference>
<keyword evidence="7" id="KW-0206">Cytoskeleton</keyword>
<evidence type="ECO:0000256" key="10">
    <source>
        <dbReference type="RuleBase" id="RU367040"/>
    </source>
</evidence>
<evidence type="ECO:0000256" key="9">
    <source>
        <dbReference type="ARBA" id="ARBA00045224"/>
    </source>
</evidence>
<evidence type="ECO:0000256" key="2">
    <source>
        <dbReference type="ARBA" id="ARBA00007209"/>
    </source>
</evidence>
<proteinExistence type="inferred from homology"/>
<dbReference type="GO" id="GO:0060294">
    <property type="term" value="P:cilium movement involved in cell motility"/>
    <property type="evidence" value="ECO:0007669"/>
    <property type="project" value="UniProtKB-UniRule"/>
</dbReference>
<evidence type="ECO:0000256" key="5">
    <source>
        <dbReference type="ARBA" id="ARBA00023054"/>
    </source>
</evidence>
<name>A0AAV8Y0N3_9CUCU</name>
<evidence type="ECO:0000256" key="7">
    <source>
        <dbReference type="ARBA" id="ARBA00023212"/>
    </source>
</evidence>
<keyword evidence="5" id="KW-0175">Coiled coil</keyword>
<keyword evidence="4 10" id="KW-0282">Flagellum</keyword>
<keyword evidence="8 10" id="KW-0966">Cell projection</keyword>
<comment type="function">
    <text evidence="9">Microtubule inner protein (MIP) part of the dynein-decorated doublet microtubules (DMTs) in cilia and flagellar axoneme. Forms filamentous polymers in the walls of ciliary and flagellar microtubules.</text>
</comment>
<dbReference type="GO" id="GO:0005930">
    <property type="term" value="C:axoneme"/>
    <property type="evidence" value="ECO:0007669"/>
    <property type="project" value="UniProtKB-SubCell"/>
</dbReference>
<evidence type="ECO:0000313" key="12">
    <source>
        <dbReference type="Proteomes" id="UP001162156"/>
    </source>
</evidence>
<evidence type="ECO:0000256" key="4">
    <source>
        <dbReference type="ARBA" id="ARBA00022846"/>
    </source>
</evidence>
<keyword evidence="3" id="KW-0963">Cytoplasm</keyword>
<dbReference type="InterPro" id="IPR000435">
    <property type="entry name" value="Tektins"/>
</dbReference>
<sequence length="72" mass="8323">MYIERLKDALQALQEDSLKICRKCLILREGRLGIDLCGDDIERELKKELQVIEGAKSLLTRTLEEANEQVTY</sequence>
<comment type="caution">
    <text evidence="11">The sequence shown here is derived from an EMBL/GenBank/DDBJ whole genome shotgun (WGS) entry which is preliminary data.</text>
</comment>
<dbReference type="PANTHER" id="PTHR19960">
    <property type="entry name" value="TEKTIN"/>
    <property type="match status" value="1"/>
</dbReference>
<evidence type="ECO:0000256" key="1">
    <source>
        <dbReference type="ARBA" id="ARBA00004611"/>
    </source>
</evidence>
<reference evidence="11" key="1">
    <citation type="journal article" date="2023" name="Insect Mol. Biol.">
        <title>Genome sequencing provides insights into the evolution of gene families encoding plant cell wall-degrading enzymes in longhorned beetles.</title>
        <authorList>
            <person name="Shin N.R."/>
            <person name="Okamura Y."/>
            <person name="Kirsch R."/>
            <person name="Pauchet Y."/>
        </authorList>
    </citation>
    <scope>NUCLEOTIDE SEQUENCE</scope>
    <source>
        <strain evidence="11">RBIC_L_NR</strain>
    </source>
</reference>
<dbReference type="GO" id="GO:0060271">
    <property type="term" value="P:cilium assembly"/>
    <property type="evidence" value="ECO:0007669"/>
    <property type="project" value="UniProtKB-UniRule"/>
</dbReference>
<gene>
    <name evidence="11" type="ORF">NQ314_009681</name>
</gene>
<evidence type="ECO:0000256" key="8">
    <source>
        <dbReference type="ARBA" id="ARBA00023273"/>
    </source>
</evidence>
<comment type="similarity">
    <text evidence="2 10">Belongs to the tektin family.</text>
</comment>
<accession>A0AAV8Y0N3</accession>
<evidence type="ECO:0000313" key="11">
    <source>
        <dbReference type="EMBL" id="KAJ8943708.1"/>
    </source>
</evidence>
<dbReference type="Proteomes" id="UP001162156">
    <property type="component" value="Unassembled WGS sequence"/>
</dbReference>
<comment type="subcellular location">
    <subcellularLocation>
        <location evidence="10">Cytoplasm</location>
        <location evidence="10">Cytoskeleton</location>
        <location evidence="10">Cilium axoneme</location>
    </subcellularLocation>
    <subcellularLocation>
        <location evidence="1">Cytoplasm</location>
        <location evidence="1">Cytoskeleton</location>
        <location evidence="1">Flagellum axoneme</location>
    </subcellularLocation>
</comment>
<evidence type="ECO:0000256" key="3">
    <source>
        <dbReference type="ARBA" id="ARBA00022490"/>
    </source>
</evidence>
<dbReference type="PANTHER" id="PTHR19960:SF25">
    <property type="entry name" value="TEKTIN-1"/>
    <property type="match status" value="1"/>
</dbReference>
<dbReference type="AlphaFoldDB" id="A0AAV8Y0N3"/>
<dbReference type="InterPro" id="IPR048256">
    <property type="entry name" value="Tektin-like"/>
</dbReference>
<keyword evidence="6 10" id="KW-0969">Cilium</keyword>
<organism evidence="11 12">
    <name type="scientific">Rhamnusium bicolor</name>
    <dbReference type="NCBI Taxonomy" id="1586634"/>
    <lineage>
        <taxon>Eukaryota</taxon>
        <taxon>Metazoa</taxon>
        <taxon>Ecdysozoa</taxon>
        <taxon>Arthropoda</taxon>
        <taxon>Hexapoda</taxon>
        <taxon>Insecta</taxon>
        <taxon>Pterygota</taxon>
        <taxon>Neoptera</taxon>
        <taxon>Endopterygota</taxon>
        <taxon>Coleoptera</taxon>
        <taxon>Polyphaga</taxon>
        <taxon>Cucujiformia</taxon>
        <taxon>Chrysomeloidea</taxon>
        <taxon>Cerambycidae</taxon>
        <taxon>Lepturinae</taxon>
        <taxon>Rhagiini</taxon>
        <taxon>Rhamnusium</taxon>
    </lineage>
</organism>
<keyword evidence="12" id="KW-1185">Reference proteome</keyword>
<evidence type="ECO:0000256" key="6">
    <source>
        <dbReference type="ARBA" id="ARBA00023069"/>
    </source>
</evidence>